<keyword evidence="1" id="KW-1133">Transmembrane helix</keyword>
<reference evidence="3 4" key="1">
    <citation type="submission" date="2016-12" db="EMBL/GenBank/DDBJ databases">
        <authorList>
            <person name="Song W.-J."/>
            <person name="Kurnit D.M."/>
        </authorList>
    </citation>
    <scope>NUCLEOTIDE SEQUENCE [LARGE SCALE GENOMIC DNA]</scope>
    <source>
        <strain evidence="3 4">CGB1038-1_S1</strain>
    </source>
</reference>
<name>A0A1A6G9W4_ENTMU</name>
<dbReference type="Proteomes" id="UP000189299">
    <property type="component" value="Unassembled WGS sequence"/>
</dbReference>
<reference evidence="2 5" key="2">
    <citation type="submission" date="2019-07" db="EMBL/GenBank/DDBJ databases">
        <title>antibiotic susceptibility of plant-derived lactic acid bacteria.</title>
        <authorList>
            <person name="Sugiyama M."/>
            <person name="Noda M."/>
        </authorList>
    </citation>
    <scope>NUCLEOTIDE SEQUENCE [LARGE SCALE GENOMIC DNA]</scope>
    <source>
        <strain evidence="2 5">15-1A</strain>
    </source>
</reference>
<evidence type="ECO:0000313" key="2">
    <source>
        <dbReference type="EMBL" id="BBM13729.1"/>
    </source>
</evidence>
<dbReference type="Proteomes" id="UP000509460">
    <property type="component" value="Chromosome"/>
</dbReference>
<dbReference type="AlphaFoldDB" id="A0A1A6G9W4"/>
<gene>
    <name evidence="3" type="ORF">BTN92_01525</name>
    <name evidence="2" type="ORF">EM151A_0488</name>
</gene>
<dbReference type="EMBL" id="MSTR01000001">
    <property type="protein sequence ID" value="ONN44842.1"/>
    <property type="molecule type" value="Genomic_DNA"/>
</dbReference>
<keyword evidence="1" id="KW-0472">Membrane</keyword>
<dbReference type="EMBL" id="AP019810">
    <property type="protein sequence ID" value="BBM13729.1"/>
    <property type="molecule type" value="Genomic_DNA"/>
</dbReference>
<evidence type="ECO:0000313" key="4">
    <source>
        <dbReference type="Proteomes" id="UP000189299"/>
    </source>
</evidence>
<evidence type="ECO:0000256" key="1">
    <source>
        <dbReference type="SAM" id="Phobius"/>
    </source>
</evidence>
<accession>A0A1A6G9W4</accession>
<evidence type="ECO:0000313" key="3">
    <source>
        <dbReference type="EMBL" id="ONN44842.1"/>
    </source>
</evidence>
<protein>
    <submittedName>
        <fullName evidence="3">Cell wall protein</fullName>
    </submittedName>
    <submittedName>
        <fullName evidence="2">LPXTG-domain-containing protein cell wall anchor domain</fullName>
    </submittedName>
</protein>
<sequence length="101" mass="11294">MKRITMNLLFLLSVVLFTGFVRVAPTFADEVIASDQQEIQFELYEKDEVSPIDKGESGTTKPQAEGMLPQTGSLLYGTSAFLGTLLIGFVGLMYRSRRQKR</sequence>
<proteinExistence type="predicted"/>
<dbReference type="STRING" id="53346.A5802_001542"/>
<dbReference type="NCBIfam" id="TIGR01167">
    <property type="entry name" value="LPXTG_anchor"/>
    <property type="match status" value="1"/>
</dbReference>
<dbReference type="RefSeq" id="WP_010735041.1">
    <property type="nucleotide sequence ID" value="NZ_AP019810.1"/>
</dbReference>
<evidence type="ECO:0000313" key="5">
    <source>
        <dbReference type="Proteomes" id="UP000509460"/>
    </source>
</evidence>
<dbReference type="OrthoDB" id="10011646at2"/>
<organism evidence="3 4">
    <name type="scientific">Enterococcus mundtii</name>
    <dbReference type="NCBI Taxonomy" id="53346"/>
    <lineage>
        <taxon>Bacteria</taxon>
        <taxon>Bacillati</taxon>
        <taxon>Bacillota</taxon>
        <taxon>Bacilli</taxon>
        <taxon>Lactobacillales</taxon>
        <taxon>Enterococcaceae</taxon>
        <taxon>Enterococcus</taxon>
    </lineage>
</organism>
<feature type="transmembrane region" description="Helical" evidence="1">
    <location>
        <begin position="74"/>
        <end position="94"/>
    </location>
</feature>
<keyword evidence="1" id="KW-0812">Transmembrane</keyword>